<dbReference type="Gene3D" id="3.40.50.2300">
    <property type="match status" value="2"/>
</dbReference>
<gene>
    <name evidence="5" type="ORF">NRE15_10645</name>
</gene>
<keyword evidence="3" id="KW-0804">Transcription</keyword>
<keyword evidence="6" id="KW-1185">Reference proteome</keyword>
<dbReference type="PROSITE" id="PS50932">
    <property type="entry name" value="HTH_LACI_2"/>
    <property type="match status" value="1"/>
</dbReference>
<dbReference type="SUPFAM" id="SSF47413">
    <property type="entry name" value="lambda repressor-like DNA-binding domains"/>
    <property type="match status" value="1"/>
</dbReference>
<dbReference type="InterPro" id="IPR028082">
    <property type="entry name" value="Peripla_BP_I"/>
</dbReference>
<keyword evidence="1" id="KW-0805">Transcription regulation</keyword>
<dbReference type="InterPro" id="IPR046335">
    <property type="entry name" value="LacI/GalR-like_sensor"/>
</dbReference>
<dbReference type="Pfam" id="PF13377">
    <property type="entry name" value="Peripla_BP_3"/>
    <property type="match status" value="1"/>
</dbReference>
<evidence type="ECO:0000256" key="1">
    <source>
        <dbReference type="ARBA" id="ARBA00023015"/>
    </source>
</evidence>
<dbReference type="SUPFAM" id="SSF53822">
    <property type="entry name" value="Periplasmic binding protein-like I"/>
    <property type="match status" value="1"/>
</dbReference>
<reference evidence="5 6" key="1">
    <citation type="submission" date="2022-08" db="EMBL/GenBank/DDBJ databases">
        <title>Aerococcaceae sp. nov isolated from spoiled eye mask.</title>
        <authorList>
            <person name="Zhou G."/>
            <person name="Xie X.-B."/>
            <person name="Shi Q.-S."/>
            <person name="Wang Y.-S."/>
            <person name="Wen X."/>
            <person name="Peng H."/>
            <person name="Yang X.-J."/>
            <person name="Tao H.-B."/>
            <person name="Huang X.-M."/>
        </authorList>
    </citation>
    <scope>NUCLEOTIDE SEQUENCE [LARGE SCALE GENOMIC DNA]</scope>
    <source>
        <strain evidence="6">DM20194951</strain>
    </source>
</reference>
<dbReference type="CDD" id="cd01392">
    <property type="entry name" value="HTH_LacI"/>
    <property type="match status" value="1"/>
</dbReference>
<feature type="domain" description="HTH lacI-type" evidence="4">
    <location>
        <begin position="2"/>
        <end position="56"/>
    </location>
</feature>
<evidence type="ECO:0000256" key="3">
    <source>
        <dbReference type="ARBA" id="ARBA00023163"/>
    </source>
</evidence>
<dbReference type="InterPro" id="IPR000843">
    <property type="entry name" value="HTH_LacI"/>
</dbReference>
<dbReference type="Proteomes" id="UP001315967">
    <property type="component" value="Chromosome"/>
</dbReference>
<dbReference type="Gene3D" id="1.10.260.40">
    <property type="entry name" value="lambda repressor-like DNA-binding domains"/>
    <property type="match status" value="1"/>
</dbReference>
<protein>
    <submittedName>
        <fullName evidence="5">LacI family transcriptional regulator</fullName>
    </submittedName>
</protein>
<dbReference type="EMBL" id="CP102453">
    <property type="protein sequence ID" value="UUX33355.1"/>
    <property type="molecule type" value="Genomic_DNA"/>
</dbReference>
<dbReference type="InterPro" id="IPR010982">
    <property type="entry name" value="Lambda_DNA-bd_dom_sf"/>
</dbReference>
<evidence type="ECO:0000259" key="4">
    <source>
        <dbReference type="PROSITE" id="PS50932"/>
    </source>
</evidence>
<dbReference type="PANTHER" id="PTHR30146">
    <property type="entry name" value="LACI-RELATED TRANSCRIPTIONAL REPRESSOR"/>
    <property type="match status" value="1"/>
</dbReference>
<keyword evidence="2" id="KW-0238">DNA-binding</keyword>
<dbReference type="Pfam" id="PF00356">
    <property type="entry name" value="LacI"/>
    <property type="match status" value="1"/>
</dbReference>
<evidence type="ECO:0000313" key="6">
    <source>
        <dbReference type="Proteomes" id="UP001315967"/>
    </source>
</evidence>
<evidence type="ECO:0000256" key="2">
    <source>
        <dbReference type="ARBA" id="ARBA00023125"/>
    </source>
</evidence>
<dbReference type="SMART" id="SM00354">
    <property type="entry name" value="HTH_LACI"/>
    <property type="match status" value="1"/>
</dbReference>
<proteinExistence type="predicted"/>
<name>A0ABY5P426_9LACT</name>
<sequence>MATINDVAKLAGVSKSTVSHVFNNTKFTSDGVKRRVLAAAKELNYKSNYYAKTLATNQSQVIGIQLDSPTGSLDMFQQKVINSILKICTEKEYYLLLMPNFSERHDYFPIDGLILMNPKIQDTQAVETPHIWLGRPSQAIIDTSYYVDNDNQAMMKQLTQLLLTKVKTGILFINAADDMTVSQDREKGFREALTDDTNYYHINYNRQISQAAFAYEVLNNMWPTHNLDTIIVDNDVMAQGVYKFATENQLNIPADLAVIAISESLEASEFFSPTLSCVDLKEAQLGETIATNLIHLINDVKIPKQATITTDIKIKDSLR</sequence>
<dbReference type="PRINTS" id="PR00036">
    <property type="entry name" value="HTHLACI"/>
</dbReference>
<accession>A0ABY5P426</accession>
<evidence type="ECO:0000313" key="5">
    <source>
        <dbReference type="EMBL" id="UUX33355.1"/>
    </source>
</evidence>
<organism evidence="5 6">
    <name type="scientific">Fundicoccus culcitae</name>
    <dbReference type="NCBI Taxonomy" id="2969821"/>
    <lineage>
        <taxon>Bacteria</taxon>
        <taxon>Bacillati</taxon>
        <taxon>Bacillota</taxon>
        <taxon>Bacilli</taxon>
        <taxon>Lactobacillales</taxon>
        <taxon>Aerococcaceae</taxon>
        <taxon>Fundicoccus</taxon>
    </lineage>
</organism>
<dbReference type="RefSeq" id="WP_313792856.1">
    <property type="nucleotide sequence ID" value="NZ_CP102453.1"/>
</dbReference>
<dbReference type="PANTHER" id="PTHR30146:SF109">
    <property type="entry name" value="HTH-TYPE TRANSCRIPTIONAL REGULATOR GALS"/>
    <property type="match status" value="1"/>
</dbReference>